<organism evidence="11 12">
    <name type="scientific">Staurois parvus</name>
    <dbReference type="NCBI Taxonomy" id="386267"/>
    <lineage>
        <taxon>Eukaryota</taxon>
        <taxon>Metazoa</taxon>
        <taxon>Chordata</taxon>
        <taxon>Craniata</taxon>
        <taxon>Vertebrata</taxon>
        <taxon>Euteleostomi</taxon>
        <taxon>Amphibia</taxon>
        <taxon>Batrachia</taxon>
        <taxon>Anura</taxon>
        <taxon>Neobatrachia</taxon>
        <taxon>Ranoidea</taxon>
        <taxon>Ranidae</taxon>
        <taxon>Staurois</taxon>
    </lineage>
</organism>
<dbReference type="InterPro" id="IPR003961">
    <property type="entry name" value="FN3_dom"/>
</dbReference>
<evidence type="ECO:0000256" key="1">
    <source>
        <dbReference type="ARBA" id="ARBA00004479"/>
    </source>
</evidence>
<evidence type="ECO:0000313" key="11">
    <source>
        <dbReference type="EMBL" id="CAI9556515.1"/>
    </source>
</evidence>
<keyword evidence="12" id="KW-1185">Reference proteome</keyword>
<dbReference type="PANTHER" id="PTHR23037:SF45">
    <property type="entry name" value="INTERLEUKIN 13 RECEPTOR SUBUNIT ALPHA 2"/>
    <property type="match status" value="1"/>
</dbReference>
<evidence type="ECO:0000256" key="7">
    <source>
        <dbReference type="ARBA" id="ARBA00023170"/>
    </source>
</evidence>
<sequence>MIYFIVNAELATTSVMNVDPPSNVKVNDLGYLGLMDVTWEPPISLNNSQCIARYELQHYDTNEQRWKSVRTKQQNYRAAFNFGKEIVIKIRTYLKGECTDDKEIWSKWIQINESIPLQGDPESSVKDFYCIYYKFETLRCEWKTGKLSNGNYELQYWQVGMSEKKTCNHYLKTIGKNTGCIFERQELQLFSNLFVCVTGIPGMDPIRPSYFSFQLQNIGKPGPPEDVNISKRQADEFTLDWTPPNGKIPSRCLEYEIQYKDQTGNWKTIAEQTEFIHSFNMSMPLPGFCVRIRGKTNRYCADDGYWSDWSSESCWKESSPIPEMPNMKWIYCIGVSATVLLGFFVIAMLYVVRKKKHWSEKLQHKAKEIVY</sequence>
<dbReference type="PROSITE" id="PS50853">
    <property type="entry name" value="FN3"/>
    <property type="match status" value="1"/>
</dbReference>
<keyword evidence="6 9" id="KW-0472">Membrane</keyword>
<evidence type="ECO:0000256" key="6">
    <source>
        <dbReference type="ARBA" id="ARBA00023136"/>
    </source>
</evidence>
<reference evidence="11" key="1">
    <citation type="submission" date="2023-05" db="EMBL/GenBank/DDBJ databases">
        <authorList>
            <person name="Stuckert A."/>
        </authorList>
    </citation>
    <scope>NUCLEOTIDE SEQUENCE</scope>
</reference>
<proteinExistence type="inferred from homology"/>
<evidence type="ECO:0000256" key="5">
    <source>
        <dbReference type="ARBA" id="ARBA00022989"/>
    </source>
</evidence>
<dbReference type="InterPro" id="IPR048648">
    <property type="entry name" value="CRLF2-like_D2"/>
</dbReference>
<dbReference type="Gene3D" id="2.60.40.10">
    <property type="entry name" value="Immunoglobulins"/>
    <property type="match status" value="3"/>
</dbReference>
<feature type="transmembrane region" description="Helical" evidence="9">
    <location>
        <begin position="328"/>
        <end position="352"/>
    </location>
</feature>
<gene>
    <name evidence="11" type="ORF">SPARVUS_LOCUS4558892</name>
</gene>
<evidence type="ECO:0000256" key="3">
    <source>
        <dbReference type="ARBA" id="ARBA00022692"/>
    </source>
</evidence>
<evidence type="ECO:0000256" key="4">
    <source>
        <dbReference type="ARBA" id="ARBA00022729"/>
    </source>
</evidence>
<name>A0ABN9CA21_9NEOB</name>
<evidence type="ECO:0000313" key="12">
    <source>
        <dbReference type="Proteomes" id="UP001162483"/>
    </source>
</evidence>
<dbReference type="SUPFAM" id="SSF49265">
    <property type="entry name" value="Fibronectin type III"/>
    <property type="match status" value="3"/>
</dbReference>
<keyword evidence="8" id="KW-0325">Glycoprotein</keyword>
<evidence type="ECO:0000256" key="8">
    <source>
        <dbReference type="ARBA" id="ARBA00023180"/>
    </source>
</evidence>
<keyword evidence="7" id="KW-0675">Receptor</keyword>
<dbReference type="Pfam" id="PF09240">
    <property type="entry name" value="IL6Ra-bind"/>
    <property type="match status" value="1"/>
</dbReference>
<keyword evidence="4" id="KW-0732">Signal</keyword>
<protein>
    <recommendedName>
        <fullName evidence="10">Fibronectin type-III domain-containing protein</fullName>
    </recommendedName>
</protein>
<keyword evidence="3 9" id="KW-0812">Transmembrane</keyword>
<evidence type="ECO:0000259" key="10">
    <source>
        <dbReference type="PROSITE" id="PS50853"/>
    </source>
</evidence>
<comment type="similarity">
    <text evidence="2">Belongs to the type I cytokine receptor family. Type 5 subfamily.</text>
</comment>
<dbReference type="InterPro" id="IPR036116">
    <property type="entry name" value="FN3_sf"/>
</dbReference>
<dbReference type="PANTHER" id="PTHR23037">
    <property type="entry name" value="CYTOKINE RECEPTOR"/>
    <property type="match status" value="1"/>
</dbReference>
<dbReference type="Proteomes" id="UP001162483">
    <property type="component" value="Unassembled WGS sequence"/>
</dbReference>
<evidence type="ECO:0000256" key="9">
    <source>
        <dbReference type="SAM" id="Phobius"/>
    </source>
</evidence>
<dbReference type="CDD" id="cd00063">
    <property type="entry name" value="FN3"/>
    <property type="match status" value="2"/>
</dbReference>
<evidence type="ECO:0000256" key="2">
    <source>
        <dbReference type="ARBA" id="ARBA00008159"/>
    </source>
</evidence>
<comment type="subcellular location">
    <subcellularLocation>
        <location evidence="1">Membrane</location>
        <topology evidence="1">Single-pass type I membrane protein</topology>
    </subcellularLocation>
</comment>
<keyword evidence="5 9" id="KW-1133">Transmembrane helix</keyword>
<dbReference type="Pfam" id="PF21605">
    <property type="entry name" value="CRLF2-like_D2"/>
    <property type="match status" value="1"/>
</dbReference>
<feature type="domain" description="Fibronectin type-III" evidence="10">
    <location>
        <begin position="223"/>
        <end position="317"/>
    </location>
</feature>
<dbReference type="InterPro" id="IPR015321">
    <property type="entry name" value="TypeI_recpt_CBD"/>
</dbReference>
<comment type="caution">
    <text evidence="11">The sequence shown here is derived from an EMBL/GenBank/DDBJ whole genome shotgun (WGS) entry which is preliminary data.</text>
</comment>
<accession>A0ABN9CA21</accession>
<dbReference type="EMBL" id="CATNWA010008585">
    <property type="protein sequence ID" value="CAI9556515.1"/>
    <property type="molecule type" value="Genomic_DNA"/>
</dbReference>
<dbReference type="InterPro" id="IPR013783">
    <property type="entry name" value="Ig-like_fold"/>
</dbReference>